<name>A0A3G5ACE6_9VIRU</name>
<dbReference type="Pfam" id="PF13540">
    <property type="entry name" value="RCC1_2"/>
    <property type="match status" value="3"/>
</dbReference>
<dbReference type="Gene3D" id="2.130.10.30">
    <property type="entry name" value="Regulator of chromosome condensation 1/beta-lactamase-inhibitor protein II"/>
    <property type="match status" value="2"/>
</dbReference>
<protein>
    <submittedName>
        <fullName evidence="1">Chromosome condensation regulator</fullName>
    </submittedName>
</protein>
<organism evidence="1">
    <name type="scientific">Hyperionvirus sp</name>
    <dbReference type="NCBI Taxonomy" id="2487770"/>
    <lineage>
        <taxon>Viruses</taxon>
        <taxon>Varidnaviria</taxon>
        <taxon>Bamfordvirae</taxon>
        <taxon>Nucleocytoviricota</taxon>
        <taxon>Megaviricetes</taxon>
        <taxon>Imitervirales</taxon>
        <taxon>Mimiviridae</taxon>
        <taxon>Klosneuvirinae</taxon>
    </lineage>
</organism>
<dbReference type="PANTHER" id="PTHR45982">
    <property type="entry name" value="REGULATOR OF CHROMOSOME CONDENSATION"/>
    <property type="match status" value="1"/>
</dbReference>
<dbReference type="InterPro" id="IPR051553">
    <property type="entry name" value="Ran_GTPase-activating"/>
</dbReference>
<proteinExistence type="predicted"/>
<accession>A0A3G5ACE6</accession>
<dbReference type="EMBL" id="MK072431">
    <property type="protein sequence ID" value="AYV84886.1"/>
    <property type="molecule type" value="Genomic_DNA"/>
</dbReference>
<dbReference type="PROSITE" id="PS50012">
    <property type="entry name" value="RCC1_3"/>
    <property type="match status" value="4"/>
</dbReference>
<sequence length="419" mass="46765">MCFSLFRDLPIDLQYIVLSYNSEILLHLDELNKYDWFRLIKLSYGFSYSKDACTNEEIMKVYLDNCRRSKKIFGGMNTIVMLDDGRLMSRGYNASGQCGLGDKKDRQTFEVIQRLPNNIADVTCSGYHSIIRCTDGRLLACGYNRNGQLGLGDFRERTVFQLIKKIDKNIAEVQSGGSHSIIRLTDGTLMGCGSNLEGQLGMDLGEGKVQINRFKTIASIPKDIVKVVCGCSHTIIRSGDGTLMGCGKNTNGELGFADGMSRYVFKEILDVPKNIAEVVSCGYNTFIRLTDGTLMASGHNHYGQLGLGDNIDRFKFEKIVGIPKNIVEVSGGPYHTIIRLADGVLMGSGFNEDGRLGFLDKSNRNIFEVIPGEWNNLAEVYCGEYYTMVRLKDGTVMSCGYQQNHQVRGFQKVMTLKNF</sequence>
<reference evidence="1" key="1">
    <citation type="submission" date="2018-10" db="EMBL/GenBank/DDBJ databases">
        <title>Hidden diversity of soil giant viruses.</title>
        <authorList>
            <person name="Schulz F."/>
            <person name="Alteio L."/>
            <person name="Goudeau D."/>
            <person name="Ryan E.M."/>
            <person name="Malmstrom R.R."/>
            <person name="Blanchard J."/>
            <person name="Woyke T."/>
        </authorList>
    </citation>
    <scope>NUCLEOTIDE SEQUENCE</scope>
    <source>
        <strain evidence="1">HYV1</strain>
    </source>
</reference>
<dbReference type="PRINTS" id="PR00633">
    <property type="entry name" value="RCCNDNSATION"/>
</dbReference>
<dbReference type="SUPFAM" id="SSF50985">
    <property type="entry name" value="RCC1/BLIP-II"/>
    <property type="match status" value="1"/>
</dbReference>
<dbReference type="InterPro" id="IPR000408">
    <property type="entry name" value="Reg_chr_condens"/>
</dbReference>
<dbReference type="InterPro" id="IPR009091">
    <property type="entry name" value="RCC1/BLIP-II"/>
</dbReference>
<dbReference type="PANTHER" id="PTHR45982:SF1">
    <property type="entry name" value="REGULATOR OF CHROMOSOME CONDENSATION"/>
    <property type="match status" value="1"/>
</dbReference>
<gene>
    <name evidence="1" type="ORF">Hyperionvirus49_3</name>
</gene>
<dbReference type="Pfam" id="PF00415">
    <property type="entry name" value="RCC1"/>
    <property type="match status" value="1"/>
</dbReference>
<evidence type="ECO:0000313" key="1">
    <source>
        <dbReference type="EMBL" id="AYV84886.1"/>
    </source>
</evidence>